<dbReference type="NCBIfam" id="TIGR01145">
    <property type="entry name" value="ATP_synt_delta"/>
    <property type="match status" value="1"/>
</dbReference>
<keyword evidence="6 8" id="KW-0139">CF(1)</keyword>
<keyword evidence="8" id="KW-1003">Cell membrane</keyword>
<dbReference type="RefSeq" id="WP_022731717.1">
    <property type="nucleotide sequence ID" value="NZ_NXGX01000005.1"/>
</dbReference>
<evidence type="ECO:0000313" key="9">
    <source>
        <dbReference type="EMBL" id="PKR57952.1"/>
    </source>
</evidence>
<evidence type="ECO:0000256" key="7">
    <source>
        <dbReference type="ARBA" id="ARBA00023310"/>
    </source>
</evidence>
<reference evidence="9 10" key="1">
    <citation type="submission" date="2017-09" db="EMBL/GenBank/DDBJ databases">
        <title>Biodiversity and function of Thalassospira species in the particle-attached aromatic-hydrocarbon-degrading consortia from the surface seawater of the China South Sea.</title>
        <authorList>
            <person name="Dong C."/>
            <person name="Lai Q."/>
            <person name="Shao Z."/>
        </authorList>
    </citation>
    <scope>NUCLEOTIDE SEQUENCE [LARGE SCALE GENOMIC DNA]</scope>
    <source>
        <strain evidence="9 10">139Z-12</strain>
    </source>
</reference>
<dbReference type="PROSITE" id="PS00389">
    <property type="entry name" value="ATPASE_DELTA"/>
    <property type="match status" value="1"/>
</dbReference>
<dbReference type="SUPFAM" id="SSF47928">
    <property type="entry name" value="N-terminal domain of the delta subunit of the F1F0-ATP synthase"/>
    <property type="match status" value="1"/>
</dbReference>
<dbReference type="HAMAP" id="MF_01416">
    <property type="entry name" value="ATP_synth_delta_bact"/>
    <property type="match status" value="1"/>
</dbReference>
<comment type="caution">
    <text evidence="9">The sequence shown here is derived from an EMBL/GenBank/DDBJ whole genome shotgun (WGS) entry which is preliminary data.</text>
</comment>
<dbReference type="EMBL" id="NXGX01000005">
    <property type="protein sequence ID" value="PKR57952.1"/>
    <property type="molecule type" value="Genomic_DNA"/>
</dbReference>
<evidence type="ECO:0000256" key="8">
    <source>
        <dbReference type="HAMAP-Rule" id="MF_01416"/>
    </source>
</evidence>
<keyword evidence="5 8" id="KW-0472">Membrane</keyword>
<gene>
    <name evidence="8" type="primary">atpH</name>
    <name evidence="9" type="ORF">COO92_14445</name>
</gene>
<dbReference type="GO" id="GO:0045259">
    <property type="term" value="C:proton-transporting ATP synthase complex"/>
    <property type="evidence" value="ECO:0007669"/>
    <property type="project" value="UniProtKB-KW"/>
</dbReference>
<keyword evidence="3 8" id="KW-0375">Hydrogen ion transport</keyword>
<dbReference type="Gene3D" id="1.10.520.20">
    <property type="entry name" value="N-terminal domain of the delta subunit of the F1F0-ATP synthase"/>
    <property type="match status" value="1"/>
</dbReference>
<keyword evidence="7 8" id="KW-0066">ATP synthesis</keyword>
<dbReference type="GO" id="GO:0046933">
    <property type="term" value="F:proton-transporting ATP synthase activity, rotational mechanism"/>
    <property type="evidence" value="ECO:0007669"/>
    <property type="project" value="UniProtKB-UniRule"/>
</dbReference>
<dbReference type="InterPro" id="IPR000711">
    <property type="entry name" value="ATPase_OSCP/dsu"/>
</dbReference>
<sequence>MSQNTAATGLQGRYATALFDLAKSAKQLDAVKSDLELLDQAIATSDELRNVLRSPVISRDMQAKAMAALLDKLGVSEVTKKTVGLLCQKRRLFVLPGVINSYLSMLSAHNGEVTAQVTSAAELKKEQIEAVTGALKEVVGATVKVDLKIDPAVLGGLIVKVGSRVFDASLRTKLQKLELAMKGVA</sequence>
<keyword evidence="2 8" id="KW-0813">Transport</keyword>
<dbReference type="Proteomes" id="UP000233332">
    <property type="component" value="Unassembled WGS sequence"/>
</dbReference>
<keyword evidence="4 8" id="KW-0406">Ion transport</keyword>
<name>A0A2N3L565_9PROT</name>
<comment type="subcellular location">
    <subcellularLocation>
        <location evidence="8">Cell membrane</location>
        <topology evidence="8">Peripheral membrane protein</topology>
    </subcellularLocation>
    <subcellularLocation>
        <location evidence="1">Membrane</location>
    </subcellularLocation>
</comment>
<proteinExistence type="inferred from homology"/>
<keyword evidence="10" id="KW-1185">Reference proteome</keyword>
<organism evidence="9 10">
    <name type="scientific">Thalassospira lohafexi</name>
    <dbReference type="NCBI Taxonomy" id="744227"/>
    <lineage>
        <taxon>Bacteria</taxon>
        <taxon>Pseudomonadati</taxon>
        <taxon>Pseudomonadota</taxon>
        <taxon>Alphaproteobacteria</taxon>
        <taxon>Rhodospirillales</taxon>
        <taxon>Thalassospiraceae</taxon>
        <taxon>Thalassospira</taxon>
    </lineage>
</organism>
<dbReference type="GeneID" id="98668701"/>
<evidence type="ECO:0000256" key="6">
    <source>
        <dbReference type="ARBA" id="ARBA00023196"/>
    </source>
</evidence>
<evidence type="ECO:0000313" key="10">
    <source>
        <dbReference type="Proteomes" id="UP000233332"/>
    </source>
</evidence>
<comment type="similarity">
    <text evidence="8">Belongs to the ATPase delta chain family.</text>
</comment>
<dbReference type="PANTHER" id="PTHR11910">
    <property type="entry name" value="ATP SYNTHASE DELTA CHAIN"/>
    <property type="match status" value="1"/>
</dbReference>
<dbReference type="AlphaFoldDB" id="A0A2N3L565"/>
<protein>
    <recommendedName>
        <fullName evidence="8">ATP synthase subunit delta</fullName>
    </recommendedName>
    <alternativeName>
        <fullName evidence="8">ATP synthase F(1) sector subunit delta</fullName>
    </alternativeName>
    <alternativeName>
        <fullName evidence="8">F-type ATPase subunit delta</fullName>
        <shortName evidence="8">F-ATPase subunit delta</shortName>
    </alternativeName>
</protein>
<dbReference type="InterPro" id="IPR020781">
    <property type="entry name" value="ATPase_OSCP/d_CS"/>
</dbReference>
<comment type="function">
    <text evidence="8">F(1)F(0) ATP synthase produces ATP from ADP in the presence of a proton or sodium gradient. F-type ATPases consist of two structural domains, F(1) containing the extramembraneous catalytic core and F(0) containing the membrane proton channel, linked together by a central stalk and a peripheral stalk. During catalysis, ATP synthesis in the catalytic domain of F(1) is coupled via a rotary mechanism of the central stalk subunits to proton translocation.</text>
</comment>
<evidence type="ECO:0000256" key="5">
    <source>
        <dbReference type="ARBA" id="ARBA00023136"/>
    </source>
</evidence>
<dbReference type="GO" id="GO:0005886">
    <property type="term" value="C:plasma membrane"/>
    <property type="evidence" value="ECO:0007669"/>
    <property type="project" value="UniProtKB-SubCell"/>
</dbReference>
<dbReference type="NCBIfam" id="NF004406">
    <property type="entry name" value="PRK05758.3-2"/>
    <property type="match status" value="1"/>
</dbReference>
<evidence type="ECO:0000256" key="4">
    <source>
        <dbReference type="ARBA" id="ARBA00023065"/>
    </source>
</evidence>
<evidence type="ECO:0000256" key="1">
    <source>
        <dbReference type="ARBA" id="ARBA00004370"/>
    </source>
</evidence>
<dbReference type="Pfam" id="PF00213">
    <property type="entry name" value="OSCP"/>
    <property type="match status" value="1"/>
</dbReference>
<dbReference type="InterPro" id="IPR026015">
    <property type="entry name" value="ATP_synth_OSCP/delta_N_sf"/>
</dbReference>
<comment type="function">
    <text evidence="8">This protein is part of the stalk that links CF(0) to CF(1). It either transmits conformational changes from CF(0) to CF(1) or is implicated in proton conduction.</text>
</comment>
<evidence type="ECO:0000256" key="3">
    <source>
        <dbReference type="ARBA" id="ARBA00022781"/>
    </source>
</evidence>
<accession>A0A2N3L565</accession>
<evidence type="ECO:0000256" key="2">
    <source>
        <dbReference type="ARBA" id="ARBA00022448"/>
    </source>
</evidence>
<dbReference type="PRINTS" id="PR00125">
    <property type="entry name" value="ATPASEDELTA"/>
</dbReference>